<evidence type="ECO:0000256" key="1">
    <source>
        <dbReference type="SAM" id="MobiDB-lite"/>
    </source>
</evidence>
<organism evidence="2 3">
    <name type="scientific">Pseudomonas oryzihabitans</name>
    <dbReference type="NCBI Taxonomy" id="47885"/>
    <lineage>
        <taxon>Bacteria</taxon>
        <taxon>Pseudomonadati</taxon>
        <taxon>Pseudomonadota</taxon>
        <taxon>Gammaproteobacteria</taxon>
        <taxon>Pseudomonadales</taxon>
        <taxon>Pseudomonadaceae</taxon>
        <taxon>Pseudomonas</taxon>
    </lineage>
</organism>
<proteinExistence type="predicted"/>
<dbReference type="Proteomes" id="UP000250579">
    <property type="component" value="Chromosome"/>
</dbReference>
<dbReference type="InterPro" id="IPR047749">
    <property type="entry name" value="STY4528-like"/>
</dbReference>
<dbReference type="NCBIfam" id="NF040582">
    <property type="entry name" value="STY4528_fam"/>
    <property type="match status" value="1"/>
</dbReference>
<evidence type="ECO:0000313" key="3">
    <source>
        <dbReference type="Proteomes" id="UP000250579"/>
    </source>
</evidence>
<sequence length="431" mass="47535">MKTPAPRVSHLLGRALDVAASHLNVHVQAQRDYRQKTGEDLPKEFAGIVFSGNPHETVPRRLLLDDRLSPLERNTWQVFRLLMNGDGVTAFPTYDQLRPYLGNNPGRPASRETVAKALTVLRLTRWLSLGRRVRDAITGQVQGNIYILHDEPVDYSEAIQLDHDFLPLVANGLEHSNSSVREIAGLTFDEMLVSETQELPTRVEVFRERFRAQGIEDPARAAIPPAEFGFRTPVLPPMNHLSSDSELSQKSSVDQLPPLSSESELSVNQGVSASVRNPNSSSTYTNTNTDVSKSFVLGEQEDTGFTWPSAYQRMTSQQQQRAQQAIAAVSPDLRQSVIKQWGTRCALGGVAKPLAYLMKLIQKAQTGDFNADWQPAVIPSAASAMPPPAPVVTAIPRFEPAPIQPRAVSDAQTGNDVFKNLRAMMGRGRSE</sequence>
<name>A0A2Z5AF18_9PSED</name>
<dbReference type="EMBL" id="CP022198">
    <property type="protein sequence ID" value="AXA68903.1"/>
    <property type="molecule type" value="Genomic_DNA"/>
</dbReference>
<evidence type="ECO:0000313" key="2">
    <source>
        <dbReference type="EMBL" id="AXA68903.1"/>
    </source>
</evidence>
<gene>
    <name evidence="2" type="ORF">CE139_24915</name>
</gene>
<dbReference type="AlphaFoldDB" id="A0A2Z5AF18"/>
<feature type="compositionally biased region" description="Polar residues" evidence="1">
    <location>
        <begin position="267"/>
        <end position="276"/>
    </location>
</feature>
<reference evidence="2 3" key="1">
    <citation type="submission" date="2017-06" db="EMBL/GenBank/DDBJ databases">
        <title>Evolution towards high GC content and high-temperature stress adaptation in endophytic Pseudomonas oryzihabitans impacted its plant-growth promoting traits.</title>
        <authorList>
            <person name="Nascimento F.X."/>
        </authorList>
    </citation>
    <scope>NUCLEOTIDE SEQUENCE [LARGE SCALE GENOMIC DNA]</scope>
    <source>
        <strain evidence="2 3">MS8</strain>
    </source>
</reference>
<evidence type="ECO:0008006" key="4">
    <source>
        <dbReference type="Google" id="ProtNLM"/>
    </source>
</evidence>
<dbReference type="RefSeq" id="WP_208693067.1">
    <property type="nucleotide sequence ID" value="NZ_CP022198.1"/>
</dbReference>
<feature type="compositionally biased region" description="Low complexity" evidence="1">
    <location>
        <begin position="277"/>
        <end position="289"/>
    </location>
</feature>
<accession>A0A2Z5AF18</accession>
<feature type="compositionally biased region" description="Low complexity" evidence="1">
    <location>
        <begin position="242"/>
        <end position="266"/>
    </location>
</feature>
<feature type="region of interest" description="Disordered" evidence="1">
    <location>
        <begin position="234"/>
        <end position="289"/>
    </location>
</feature>
<protein>
    <recommendedName>
        <fullName evidence="4">Helix-turn-helix domain-containing protein</fullName>
    </recommendedName>
</protein>